<evidence type="ECO:0000313" key="1">
    <source>
        <dbReference type="EMBL" id="CAF5008317.1"/>
    </source>
</evidence>
<gene>
    <name evidence="1" type="ORF">BYL167_LOCUS55627</name>
</gene>
<dbReference type="AlphaFoldDB" id="A0A8S3DX88"/>
<organism evidence="1 2">
    <name type="scientific">Rotaria magnacalcarata</name>
    <dbReference type="NCBI Taxonomy" id="392030"/>
    <lineage>
        <taxon>Eukaryota</taxon>
        <taxon>Metazoa</taxon>
        <taxon>Spiralia</taxon>
        <taxon>Gnathifera</taxon>
        <taxon>Rotifera</taxon>
        <taxon>Eurotatoria</taxon>
        <taxon>Bdelloidea</taxon>
        <taxon>Philodinida</taxon>
        <taxon>Philodinidae</taxon>
        <taxon>Rotaria</taxon>
    </lineage>
</organism>
<dbReference type="EMBL" id="CAJOBH010209870">
    <property type="protein sequence ID" value="CAF5008317.1"/>
    <property type="molecule type" value="Genomic_DNA"/>
</dbReference>
<accession>A0A8S3DX88</accession>
<sequence>IRSWIRQRTGGRPPVDNTVFINQNSRQNVNFQNDPFVDGIWSSRYFQYNKWHAPHQLSLSFNRYSYQVSGGGADEIGTYTIDGIFCIRTLRMGLTKIYQARTGDPTENLGHTVTIQLIWDSKHNRFKGKWYTQTNKYRGEDKFELYIEASAPLLEINNHNLQPGLSVV</sequence>
<protein>
    <submittedName>
        <fullName evidence="1">Uncharacterized protein</fullName>
    </submittedName>
</protein>
<reference evidence="1" key="1">
    <citation type="submission" date="2021-02" db="EMBL/GenBank/DDBJ databases">
        <authorList>
            <person name="Nowell W R."/>
        </authorList>
    </citation>
    <scope>NUCLEOTIDE SEQUENCE</scope>
</reference>
<dbReference type="Proteomes" id="UP000681967">
    <property type="component" value="Unassembled WGS sequence"/>
</dbReference>
<comment type="caution">
    <text evidence="1">The sequence shown here is derived from an EMBL/GenBank/DDBJ whole genome shotgun (WGS) entry which is preliminary data.</text>
</comment>
<proteinExistence type="predicted"/>
<feature type="non-terminal residue" evidence="1">
    <location>
        <position position="1"/>
    </location>
</feature>
<evidence type="ECO:0000313" key="2">
    <source>
        <dbReference type="Proteomes" id="UP000681967"/>
    </source>
</evidence>
<name>A0A8S3DX88_9BILA</name>